<organism evidence="3 4">
    <name type="scientific">Desmophyllum pertusum</name>
    <dbReference type="NCBI Taxonomy" id="174260"/>
    <lineage>
        <taxon>Eukaryota</taxon>
        <taxon>Metazoa</taxon>
        <taxon>Cnidaria</taxon>
        <taxon>Anthozoa</taxon>
        <taxon>Hexacorallia</taxon>
        <taxon>Scleractinia</taxon>
        <taxon>Caryophylliina</taxon>
        <taxon>Caryophylliidae</taxon>
        <taxon>Desmophyllum</taxon>
    </lineage>
</organism>
<evidence type="ECO:0000256" key="1">
    <source>
        <dbReference type="SAM" id="Coils"/>
    </source>
</evidence>
<dbReference type="EMBL" id="MU826839">
    <property type="protein sequence ID" value="KAJ7371991.1"/>
    <property type="molecule type" value="Genomic_DNA"/>
</dbReference>
<evidence type="ECO:0000313" key="4">
    <source>
        <dbReference type="Proteomes" id="UP001163046"/>
    </source>
</evidence>
<comment type="caution">
    <text evidence="3">The sequence shown here is derived from an EMBL/GenBank/DDBJ whole genome shotgun (WGS) entry which is preliminary data.</text>
</comment>
<feature type="compositionally biased region" description="Basic and acidic residues" evidence="2">
    <location>
        <begin position="1"/>
        <end position="22"/>
    </location>
</feature>
<dbReference type="GO" id="GO:0051560">
    <property type="term" value="P:mitochondrial calcium ion homeostasis"/>
    <property type="evidence" value="ECO:0007669"/>
    <property type="project" value="InterPro"/>
</dbReference>
<sequence>MKPTGKDDQTSDEPQSIKRTPDSNEDIFYKRSKKVEADDFVKASERVREAGRELFSNLPLEARKNKLQDMMNKLQVEIDEENETRTEFIRAKEWGKGKEEKAVVESLLAKSEERSQALAMLMLQYCAGYQSCVEAEELDSYQL</sequence>
<evidence type="ECO:0000313" key="3">
    <source>
        <dbReference type="EMBL" id="KAJ7371991.1"/>
    </source>
</evidence>
<dbReference type="PANTHER" id="PTHR21519">
    <property type="entry name" value="PDZ DOMAIN-CONTAINING PROTEIN 8"/>
    <property type="match status" value="1"/>
</dbReference>
<dbReference type="AlphaFoldDB" id="A0A9W9YZ16"/>
<dbReference type="GO" id="GO:0044233">
    <property type="term" value="C:mitochondria-associated endoplasmic reticulum membrane contact site"/>
    <property type="evidence" value="ECO:0007669"/>
    <property type="project" value="InterPro"/>
</dbReference>
<dbReference type="GO" id="GO:0005739">
    <property type="term" value="C:mitochondrion"/>
    <property type="evidence" value="ECO:0007669"/>
    <property type="project" value="GOC"/>
</dbReference>
<reference evidence="3" key="1">
    <citation type="submission" date="2023-01" db="EMBL/GenBank/DDBJ databases">
        <title>Genome assembly of the deep-sea coral Lophelia pertusa.</title>
        <authorList>
            <person name="Herrera S."/>
            <person name="Cordes E."/>
        </authorList>
    </citation>
    <scope>NUCLEOTIDE SEQUENCE</scope>
    <source>
        <strain evidence="3">USNM1676648</strain>
        <tissue evidence="3">Polyp</tissue>
    </source>
</reference>
<proteinExistence type="predicted"/>
<keyword evidence="4" id="KW-1185">Reference proteome</keyword>
<dbReference type="Proteomes" id="UP001163046">
    <property type="component" value="Unassembled WGS sequence"/>
</dbReference>
<dbReference type="OrthoDB" id="10004596at2759"/>
<protein>
    <submittedName>
        <fullName evidence="3">PDZ domain-containing protein 8</fullName>
    </submittedName>
</protein>
<dbReference type="InterPro" id="IPR039275">
    <property type="entry name" value="PDZD8"/>
</dbReference>
<gene>
    <name evidence="3" type="primary">PDZD8_6</name>
    <name evidence="3" type="ORF">OS493_021418</name>
</gene>
<feature type="region of interest" description="Disordered" evidence="2">
    <location>
        <begin position="1"/>
        <end position="25"/>
    </location>
</feature>
<feature type="coiled-coil region" evidence="1">
    <location>
        <begin position="60"/>
        <end position="91"/>
    </location>
</feature>
<name>A0A9W9YZ16_9CNID</name>
<keyword evidence="1" id="KW-0175">Coiled coil</keyword>
<dbReference type="GO" id="GO:1990456">
    <property type="term" value="P:mitochondrion-endoplasmic reticulum membrane tethering"/>
    <property type="evidence" value="ECO:0007669"/>
    <property type="project" value="InterPro"/>
</dbReference>
<evidence type="ECO:0000256" key="2">
    <source>
        <dbReference type="SAM" id="MobiDB-lite"/>
    </source>
</evidence>
<accession>A0A9W9YZ16</accession>
<dbReference type="PANTHER" id="PTHR21519:SF1">
    <property type="entry name" value="PDZ DOMAIN-CONTAINING PROTEIN 8"/>
    <property type="match status" value="1"/>
</dbReference>